<dbReference type="Pfam" id="PF13445">
    <property type="entry name" value="zf-RING_UBOX"/>
    <property type="match status" value="1"/>
</dbReference>
<keyword evidence="6" id="KW-1133">Transmembrane helix</keyword>
<evidence type="ECO:0000256" key="4">
    <source>
        <dbReference type="PROSITE-ProRule" id="PRU00175"/>
    </source>
</evidence>
<dbReference type="InterPro" id="IPR001841">
    <property type="entry name" value="Znf_RING"/>
</dbReference>
<dbReference type="InterPro" id="IPR017907">
    <property type="entry name" value="Znf_RING_CS"/>
</dbReference>
<dbReference type="GO" id="GO:0008270">
    <property type="term" value="F:zinc ion binding"/>
    <property type="evidence" value="ECO:0007669"/>
    <property type="project" value="UniProtKB-KW"/>
</dbReference>
<keyword evidence="1" id="KW-0479">Metal-binding</keyword>
<dbReference type="GO" id="GO:0016567">
    <property type="term" value="P:protein ubiquitination"/>
    <property type="evidence" value="ECO:0007669"/>
    <property type="project" value="TreeGrafter"/>
</dbReference>
<evidence type="ECO:0000313" key="9">
    <source>
        <dbReference type="Proteomes" id="UP000614601"/>
    </source>
</evidence>
<evidence type="ECO:0000259" key="7">
    <source>
        <dbReference type="PROSITE" id="PS50089"/>
    </source>
</evidence>
<organism evidence="8 9">
    <name type="scientific">Bursaphelenchus okinawaensis</name>
    <dbReference type="NCBI Taxonomy" id="465554"/>
    <lineage>
        <taxon>Eukaryota</taxon>
        <taxon>Metazoa</taxon>
        <taxon>Ecdysozoa</taxon>
        <taxon>Nematoda</taxon>
        <taxon>Chromadorea</taxon>
        <taxon>Rhabditida</taxon>
        <taxon>Tylenchina</taxon>
        <taxon>Tylenchomorpha</taxon>
        <taxon>Aphelenchoidea</taxon>
        <taxon>Aphelenchoididae</taxon>
        <taxon>Bursaphelenchus</taxon>
    </lineage>
</organism>
<keyword evidence="2 4" id="KW-0863">Zinc-finger</keyword>
<dbReference type="OrthoDB" id="5844798at2759"/>
<dbReference type="Gene3D" id="3.30.40.10">
    <property type="entry name" value="Zinc/RING finger domain, C3HC4 (zinc finger)"/>
    <property type="match status" value="1"/>
</dbReference>
<keyword evidence="9" id="KW-1185">Reference proteome</keyword>
<dbReference type="Proteomes" id="UP000614601">
    <property type="component" value="Unassembled WGS sequence"/>
</dbReference>
<dbReference type="PANTHER" id="PTHR22791">
    <property type="entry name" value="RING-TYPE DOMAIN-CONTAINING PROTEIN"/>
    <property type="match status" value="1"/>
</dbReference>
<evidence type="ECO:0000256" key="6">
    <source>
        <dbReference type="SAM" id="Phobius"/>
    </source>
</evidence>
<evidence type="ECO:0000256" key="1">
    <source>
        <dbReference type="ARBA" id="ARBA00022723"/>
    </source>
</evidence>
<dbReference type="EMBL" id="CAJFCW020000002">
    <property type="protein sequence ID" value="CAG9093580.1"/>
    <property type="molecule type" value="Genomic_DNA"/>
</dbReference>
<keyword evidence="5" id="KW-0175">Coiled coil</keyword>
<dbReference type="Proteomes" id="UP000783686">
    <property type="component" value="Unassembled WGS sequence"/>
</dbReference>
<keyword evidence="6" id="KW-0812">Transmembrane</keyword>
<dbReference type="InterPro" id="IPR051435">
    <property type="entry name" value="RING_finger_E3_ubiq-ligases"/>
</dbReference>
<dbReference type="GO" id="GO:0061630">
    <property type="term" value="F:ubiquitin protein ligase activity"/>
    <property type="evidence" value="ECO:0007669"/>
    <property type="project" value="TreeGrafter"/>
</dbReference>
<accession>A0A811K7W3</accession>
<dbReference type="PROSITE" id="PS00518">
    <property type="entry name" value="ZF_RING_1"/>
    <property type="match status" value="1"/>
</dbReference>
<feature type="domain" description="RING-type" evidence="7">
    <location>
        <begin position="34"/>
        <end position="78"/>
    </location>
</feature>
<dbReference type="PROSITE" id="PS50089">
    <property type="entry name" value="ZF_RING_2"/>
    <property type="match status" value="1"/>
</dbReference>
<evidence type="ECO:0000313" key="8">
    <source>
        <dbReference type="EMBL" id="CAD5211480.1"/>
    </source>
</evidence>
<dbReference type="SMART" id="SM00184">
    <property type="entry name" value="RING"/>
    <property type="match status" value="1"/>
</dbReference>
<feature type="transmembrane region" description="Helical" evidence="6">
    <location>
        <begin position="151"/>
        <end position="172"/>
    </location>
</feature>
<name>A0A811K7W3_9BILA</name>
<comment type="caution">
    <text evidence="8">The sequence shown here is derived from an EMBL/GenBank/DDBJ whole genome shotgun (WGS) entry which is preliminary data.</text>
</comment>
<evidence type="ECO:0000256" key="2">
    <source>
        <dbReference type="ARBA" id="ARBA00022771"/>
    </source>
</evidence>
<dbReference type="PANTHER" id="PTHR22791:SF6">
    <property type="entry name" value="RING-TYPE DOMAIN-CONTAINING PROTEIN"/>
    <property type="match status" value="1"/>
</dbReference>
<gene>
    <name evidence="8" type="ORF">BOKJ2_LOCUS3715</name>
</gene>
<evidence type="ECO:0000256" key="3">
    <source>
        <dbReference type="ARBA" id="ARBA00022833"/>
    </source>
</evidence>
<keyword evidence="6" id="KW-0472">Membrane</keyword>
<dbReference type="SUPFAM" id="SSF57850">
    <property type="entry name" value="RING/U-box"/>
    <property type="match status" value="1"/>
</dbReference>
<proteinExistence type="predicted"/>
<protein>
    <recommendedName>
        <fullName evidence="7">RING-type domain-containing protein</fullName>
    </recommendedName>
</protein>
<evidence type="ECO:0000256" key="5">
    <source>
        <dbReference type="SAM" id="Coils"/>
    </source>
</evidence>
<dbReference type="AlphaFoldDB" id="A0A811K7W3"/>
<reference evidence="8" key="1">
    <citation type="submission" date="2020-09" db="EMBL/GenBank/DDBJ databases">
        <authorList>
            <person name="Kikuchi T."/>
        </authorList>
    </citation>
    <scope>NUCLEOTIDE SEQUENCE</scope>
    <source>
        <strain evidence="8">SH1</strain>
    </source>
</reference>
<dbReference type="EMBL" id="CAJFDH010000002">
    <property type="protein sequence ID" value="CAD5211480.1"/>
    <property type="molecule type" value="Genomic_DNA"/>
</dbReference>
<keyword evidence="3" id="KW-0862">Zinc</keyword>
<feature type="coiled-coil region" evidence="5">
    <location>
        <begin position="123"/>
        <end position="150"/>
    </location>
</feature>
<dbReference type="InterPro" id="IPR027370">
    <property type="entry name" value="Znf-RING_euk"/>
</dbReference>
<sequence>MYHKFSGFLSNIIRFKKPIAEENDVIINASLLSCPVCYNVYSDAPLVLPCGHTFCTDCLKQINERNTNEIGASCPICRKSFIRGKSYPKNYLVESILQSVSLVTDQDHGLTDRLKANGLKFANIRCQRQVEALSKDKSELQKQLREKETTLNTMWCCLISLGVLSLGLLFSFV</sequence>
<dbReference type="InterPro" id="IPR013083">
    <property type="entry name" value="Znf_RING/FYVE/PHD"/>
</dbReference>